<evidence type="ECO:0000256" key="3">
    <source>
        <dbReference type="ARBA" id="ARBA00023004"/>
    </source>
</evidence>
<organism evidence="7 9">
    <name type="scientific">Candidatus Methanofastidiosum methylothiophilum</name>
    <dbReference type="NCBI Taxonomy" id="1705564"/>
    <lineage>
        <taxon>Archaea</taxon>
        <taxon>Methanobacteriati</taxon>
        <taxon>Methanobacteriota</taxon>
        <taxon>Stenosarchaea group</taxon>
        <taxon>Candidatus Methanofastidiosia</taxon>
        <taxon>Candidatus Methanofastidiosales</taxon>
        <taxon>Candidatus Methanofastidiosaceae</taxon>
        <taxon>Candidatus Methanofastidiosum</taxon>
    </lineage>
</organism>
<dbReference type="InterPro" id="IPR034471">
    <property type="entry name" value="GDGT/MA_synthase"/>
</dbReference>
<keyword evidence="4" id="KW-0411">Iron-sulfur</keyword>
<dbReference type="NCBIfam" id="NF045702">
    <property type="entry name" value="rSAM_GDGT_ether"/>
    <property type="match status" value="1"/>
</dbReference>
<dbReference type="SFLD" id="SFLDF00385">
    <property type="entry name" value="7_8-dihydro-6-hydroxymethylpte"/>
    <property type="match status" value="1"/>
</dbReference>
<evidence type="ECO:0000256" key="4">
    <source>
        <dbReference type="ARBA" id="ARBA00023014"/>
    </source>
</evidence>
<protein>
    <submittedName>
        <fullName evidence="7">Molybdenum cofactor biosynthesis protein A</fullName>
    </submittedName>
</protein>
<dbReference type="PANTHER" id="PTHR43306">
    <property type="entry name" value="7,8-DIHYDRO-6-HYDROXYMETHYLPTERIN DIMETHYLTRANSFERASE"/>
    <property type="match status" value="1"/>
</dbReference>
<evidence type="ECO:0000313" key="9">
    <source>
        <dbReference type="Proteomes" id="UP000091929"/>
    </source>
</evidence>
<dbReference type="Pfam" id="PF04055">
    <property type="entry name" value="Radical_SAM"/>
    <property type="match status" value="1"/>
</dbReference>
<dbReference type="Proteomes" id="UP000092403">
    <property type="component" value="Unassembled WGS sequence"/>
</dbReference>
<dbReference type="Pfam" id="PF23545">
    <property type="entry name" value="Zn_ribbon_HMPTM"/>
    <property type="match status" value="1"/>
</dbReference>
<dbReference type="Gene3D" id="3.20.20.70">
    <property type="entry name" value="Aldolase class I"/>
    <property type="match status" value="1"/>
</dbReference>
<dbReference type="GO" id="GO:0051539">
    <property type="term" value="F:4 iron, 4 sulfur cluster binding"/>
    <property type="evidence" value="ECO:0007669"/>
    <property type="project" value="InterPro"/>
</dbReference>
<dbReference type="InterPro" id="IPR034474">
    <property type="entry name" value="Methyltransferase_Class_D"/>
</dbReference>
<proteinExistence type="predicted"/>
<dbReference type="GO" id="GO:0008168">
    <property type="term" value="F:methyltransferase activity"/>
    <property type="evidence" value="ECO:0007669"/>
    <property type="project" value="InterPro"/>
</dbReference>
<evidence type="ECO:0000313" key="6">
    <source>
        <dbReference type="EMBL" id="KYC46060.1"/>
    </source>
</evidence>
<keyword evidence="1" id="KW-0949">S-adenosyl-L-methionine</keyword>
<dbReference type="EMBL" id="LNJC01000005">
    <property type="protein sequence ID" value="KYC50967.1"/>
    <property type="molecule type" value="Genomic_DNA"/>
</dbReference>
<dbReference type="EMBL" id="LNGE01000005">
    <property type="protein sequence ID" value="KYC46060.1"/>
    <property type="molecule type" value="Genomic_DNA"/>
</dbReference>
<evidence type="ECO:0000259" key="5">
    <source>
        <dbReference type="PROSITE" id="PS51918"/>
    </source>
</evidence>
<dbReference type="InterPro" id="IPR013785">
    <property type="entry name" value="Aldolase_TIM"/>
</dbReference>
<feature type="domain" description="Radical SAM core" evidence="5">
    <location>
        <begin position="86"/>
        <end position="317"/>
    </location>
</feature>
<dbReference type="PATRIC" id="fig|1706437.3.peg.423"/>
<gene>
    <name evidence="6" type="ORF">APG10_00271</name>
    <name evidence="7" type="ORF">APG11_00421</name>
    <name evidence="8" type="ORF">APG12_00390</name>
</gene>
<evidence type="ECO:0000313" key="10">
    <source>
        <dbReference type="Proteomes" id="UP000092401"/>
    </source>
</evidence>
<evidence type="ECO:0000256" key="2">
    <source>
        <dbReference type="ARBA" id="ARBA00022723"/>
    </source>
</evidence>
<dbReference type="InterPro" id="IPR007197">
    <property type="entry name" value="rSAM"/>
</dbReference>
<evidence type="ECO:0000256" key="1">
    <source>
        <dbReference type="ARBA" id="ARBA00022691"/>
    </source>
</evidence>
<dbReference type="Proteomes" id="UP000091929">
    <property type="component" value="Unassembled WGS sequence"/>
</dbReference>
<dbReference type="SFLD" id="SFLDG01067">
    <property type="entry name" value="SPASM/twitch_domain_containing"/>
    <property type="match status" value="1"/>
</dbReference>
<dbReference type="SFLD" id="SFLDG01100">
    <property type="entry name" value="methyltransferase_(Class_D)"/>
    <property type="match status" value="1"/>
</dbReference>
<dbReference type="Proteomes" id="UP000092401">
    <property type="component" value="Unassembled WGS sequence"/>
</dbReference>
<keyword evidence="2" id="KW-0479">Metal-binding</keyword>
<dbReference type="PATRIC" id="fig|1706438.3.peg.389"/>
<dbReference type="InterPro" id="IPR058240">
    <property type="entry name" value="rSAM_sf"/>
</dbReference>
<accession>A0A150ITU5</accession>
<dbReference type="SFLD" id="SFLDS00029">
    <property type="entry name" value="Radical_SAM"/>
    <property type="match status" value="1"/>
</dbReference>
<dbReference type="AlphaFoldDB" id="A0A150ITU5"/>
<reference evidence="9 10" key="1">
    <citation type="journal article" date="2016" name="ISME J.">
        <title>Chasing the elusive Euryarchaeota class WSA2: genomes reveal a uniquely fastidious methyl-reducing methanogen.</title>
        <authorList>
            <person name="Nobu M.K."/>
            <person name="Narihiro T."/>
            <person name="Kuroda K."/>
            <person name="Mei R."/>
            <person name="Liu W.T."/>
        </authorList>
    </citation>
    <scope>NUCLEOTIDE SEQUENCE [LARGE SCALE GENOMIC DNA]</scope>
    <source>
        <strain evidence="6">B03fssc0709_Meth_Bin005</strain>
        <strain evidence="7">B15fssc0709_Meth_Bin003</strain>
        <strain evidence="8">BMIXfssc0709_Meth_Bin006</strain>
    </source>
</reference>
<dbReference type="PANTHER" id="PTHR43306:SF1">
    <property type="entry name" value="7,8-DIHYDRO-6-HYDROXYMETHYLPTERIN DIMETHYLTRANSFERASE"/>
    <property type="match status" value="1"/>
</dbReference>
<dbReference type="PATRIC" id="fig|1706436.3.peg.271"/>
<sequence length="520" mass="59164">MSELIDKTKSICPVCFNVINADIVEKKGKVIIQKNCPEHGDFEDIYWSDYEMFKHAKKYHVDGPKLENPNTEVKNGCPNDCGLCSDHFTPTVLCNIDVTNRCNMKCPICFANAQTAGYVLEPSKEELIEMMKLVRDEKPVPCMVVQFAGGEPTIRDDLPEIVEEAKKLGFTLAQIATNGVRLAKDLEFCKELRRKGLNTIYLQFDGVTEKPYIAARGFNALPIKLQAFENFRKSNLTSVVLVPTLVKGINDDQINDIIRFGANNLDIIRGINFQPVSFAGRIDKEELEKMRITIPDFVKLVEEQTNGEILAEDFYTPSSVNAFSNFIEAWRKTPQVRFTCHEHCGVATYVFIDDEGKLTPITHFIDVDGFFGLLNDLTEKVEAGGRINKTMALAKITRELPHLIDLKRKPKNLDIKKLLLSVLKEGDVDALAEFSYHTLLIGCMHFQDPYNFDVERVKRCAIHYAVPGGKVIPFCTYNSLHREKIEKKYAIPLEEWEKQNRDKNIQTLRNLKSLSFPSKK</sequence>
<dbReference type="InterPro" id="IPR056488">
    <property type="entry name" value="Zn_ribbon_HMPTM"/>
</dbReference>
<evidence type="ECO:0000313" key="8">
    <source>
        <dbReference type="EMBL" id="KYC50967.1"/>
    </source>
</evidence>
<name>A0A150ITU5_9EURY</name>
<accession>A0A150IM18</accession>
<evidence type="ECO:0000313" key="7">
    <source>
        <dbReference type="EMBL" id="KYC48298.1"/>
    </source>
</evidence>
<dbReference type="CDD" id="cd01335">
    <property type="entry name" value="Radical_SAM"/>
    <property type="match status" value="1"/>
</dbReference>
<dbReference type="SUPFAM" id="SSF102114">
    <property type="entry name" value="Radical SAM enzymes"/>
    <property type="match status" value="1"/>
</dbReference>
<dbReference type="EMBL" id="LNGF01000007">
    <property type="protein sequence ID" value="KYC48298.1"/>
    <property type="molecule type" value="Genomic_DNA"/>
</dbReference>
<dbReference type="GO" id="GO:0046872">
    <property type="term" value="F:metal ion binding"/>
    <property type="evidence" value="ECO:0007669"/>
    <property type="project" value="UniProtKB-KW"/>
</dbReference>
<accession>A0A150J178</accession>
<comment type="caution">
    <text evidence="7">The sequence shown here is derived from an EMBL/GenBank/DDBJ whole genome shotgun (WGS) entry which is preliminary data.</text>
</comment>
<keyword evidence="3" id="KW-0408">Iron</keyword>
<dbReference type="PROSITE" id="PS51918">
    <property type="entry name" value="RADICAL_SAM"/>
    <property type="match status" value="1"/>
</dbReference>